<evidence type="ECO:0000313" key="3">
    <source>
        <dbReference type="EMBL" id="KZT57335.1"/>
    </source>
</evidence>
<dbReference type="InParanoid" id="A0A165FXI0"/>
<evidence type="ECO:0000313" key="4">
    <source>
        <dbReference type="Proteomes" id="UP000076842"/>
    </source>
</evidence>
<feature type="transmembrane region" description="Helical" evidence="1">
    <location>
        <begin position="173"/>
        <end position="190"/>
    </location>
</feature>
<dbReference type="Proteomes" id="UP000076842">
    <property type="component" value="Unassembled WGS sequence"/>
</dbReference>
<name>A0A165FXI0_9BASI</name>
<keyword evidence="1" id="KW-1133">Transmembrane helix</keyword>
<dbReference type="Pfam" id="PF20151">
    <property type="entry name" value="DUF6533"/>
    <property type="match status" value="1"/>
</dbReference>
<protein>
    <recommendedName>
        <fullName evidence="2">DUF6533 domain-containing protein</fullName>
    </recommendedName>
</protein>
<keyword evidence="1" id="KW-0812">Transmembrane</keyword>
<feature type="transmembrane region" description="Helical" evidence="1">
    <location>
        <begin position="53"/>
        <end position="70"/>
    </location>
</feature>
<dbReference type="AlphaFoldDB" id="A0A165FXI0"/>
<keyword evidence="4" id="KW-1185">Reference proteome</keyword>
<dbReference type="InterPro" id="IPR045340">
    <property type="entry name" value="DUF6533"/>
</dbReference>
<feature type="transmembrane region" description="Helical" evidence="1">
    <location>
        <begin position="90"/>
        <end position="107"/>
    </location>
</feature>
<organism evidence="3 4">
    <name type="scientific">Calocera cornea HHB12733</name>
    <dbReference type="NCBI Taxonomy" id="1353952"/>
    <lineage>
        <taxon>Eukaryota</taxon>
        <taxon>Fungi</taxon>
        <taxon>Dikarya</taxon>
        <taxon>Basidiomycota</taxon>
        <taxon>Agaricomycotina</taxon>
        <taxon>Dacrymycetes</taxon>
        <taxon>Dacrymycetales</taxon>
        <taxon>Dacrymycetaceae</taxon>
        <taxon>Calocera</taxon>
    </lineage>
</organism>
<proteinExistence type="predicted"/>
<feature type="transmembrane region" description="Helical" evidence="1">
    <location>
        <begin position="211"/>
        <end position="230"/>
    </location>
</feature>
<dbReference type="OrthoDB" id="3350812at2759"/>
<feature type="transmembrane region" description="Helical" evidence="1">
    <location>
        <begin position="119"/>
        <end position="137"/>
    </location>
</feature>
<keyword evidence="1" id="KW-0472">Membrane</keyword>
<evidence type="ECO:0000259" key="2">
    <source>
        <dbReference type="Pfam" id="PF20151"/>
    </source>
</evidence>
<gene>
    <name evidence="3" type="ORF">CALCODRAFT_496302</name>
</gene>
<sequence>MDLESELAEAVQYDTLITQAIVASLAFVVYDYTLTFRAEVQFVWLVKWTPGKVLFLVVRYLPFVYFPLLLNEMLMQTPSEAVCKGTLYAAQYLIVAQAILSETVIALRTWVLWEKRRSVGILLIMCWCEAIVVATFYDHWALSVDTYVSYPAGFGLGGCAWIADATGGPLGNIYIAWAVSETINLSLTLIRGMMHWRNQSFANLLTVLYRDAFLVSLVYSTIAITAIALIHTGQGMWANAFTMFYAASKAVLPGRIILNIREAAMSLDKWDIPTVAQSPPMRMPNYHARGSSDDTAV</sequence>
<evidence type="ECO:0000256" key="1">
    <source>
        <dbReference type="SAM" id="Phobius"/>
    </source>
</evidence>
<accession>A0A165FXI0</accession>
<reference evidence="3 4" key="1">
    <citation type="journal article" date="2016" name="Mol. Biol. Evol.">
        <title>Comparative Genomics of Early-Diverging Mushroom-Forming Fungi Provides Insights into the Origins of Lignocellulose Decay Capabilities.</title>
        <authorList>
            <person name="Nagy L.G."/>
            <person name="Riley R."/>
            <person name="Tritt A."/>
            <person name="Adam C."/>
            <person name="Daum C."/>
            <person name="Floudas D."/>
            <person name="Sun H."/>
            <person name="Yadav J.S."/>
            <person name="Pangilinan J."/>
            <person name="Larsson K.H."/>
            <person name="Matsuura K."/>
            <person name="Barry K."/>
            <person name="Labutti K."/>
            <person name="Kuo R."/>
            <person name="Ohm R.A."/>
            <person name="Bhattacharya S.S."/>
            <person name="Shirouzu T."/>
            <person name="Yoshinaga Y."/>
            <person name="Martin F.M."/>
            <person name="Grigoriev I.V."/>
            <person name="Hibbett D.S."/>
        </authorList>
    </citation>
    <scope>NUCLEOTIDE SEQUENCE [LARGE SCALE GENOMIC DNA]</scope>
    <source>
        <strain evidence="3 4">HHB12733</strain>
    </source>
</reference>
<feature type="domain" description="DUF6533" evidence="2">
    <location>
        <begin position="20"/>
        <end position="64"/>
    </location>
</feature>
<feature type="transmembrane region" description="Helical" evidence="1">
    <location>
        <begin position="16"/>
        <end position="33"/>
    </location>
</feature>
<dbReference type="EMBL" id="KV423965">
    <property type="protein sequence ID" value="KZT57335.1"/>
    <property type="molecule type" value="Genomic_DNA"/>
</dbReference>